<sequence>MTARQIMTTATLLLLTSNIWGQSVAEVDSLKLMKKVKNIFKLFNQPNYSDFKKISTDEIYCIICSDQQKSVEEPYIFSRKSFFDNHLTSINSSDNFIRATKSSTVKLIKENAKMTDITVLFTIYQRDELAPGHEGGQLGIYFKKVKDDYKFAGIETIP</sequence>
<reference evidence="1 2" key="1">
    <citation type="submission" date="2018-03" db="EMBL/GenBank/DDBJ databases">
        <title>Genomic Encyclopedia of Archaeal and Bacterial Type Strains, Phase II (KMG-II): from individual species to whole genera.</title>
        <authorList>
            <person name="Goeker M."/>
        </authorList>
    </citation>
    <scope>NUCLEOTIDE SEQUENCE [LARGE SCALE GENOMIC DNA]</scope>
    <source>
        <strain evidence="1 2">DSM 28057</strain>
    </source>
</reference>
<proteinExistence type="predicted"/>
<dbReference type="Proteomes" id="UP000240708">
    <property type="component" value="Unassembled WGS sequence"/>
</dbReference>
<dbReference type="RefSeq" id="WP_106567790.1">
    <property type="nucleotide sequence ID" value="NZ_PYGF01000007.1"/>
</dbReference>
<keyword evidence="2" id="KW-1185">Reference proteome</keyword>
<protein>
    <recommendedName>
        <fullName evidence="3">Nuclear transport factor 2 family protein</fullName>
    </recommendedName>
</protein>
<gene>
    <name evidence="1" type="ORF">CLV48_107128</name>
</gene>
<evidence type="ECO:0000313" key="1">
    <source>
        <dbReference type="EMBL" id="PSL03410.1"/>
    </source>
</evidence>
<organism evidence="1 2">
    <name type="scientific">Cecembia rubra</name>
    <dbReference type="NCBI Taxonomy" id="1485585"/>
    <lineage>
        <taxon>Bacteria</taxon>
        <taxon>Pseudomonadati</taxon>
        <taxon>Bacteroidota</taxon>
        <taxon>Cytophagia</taxon>
        <taxon>Cytophagales</taxon>
        <taxon>Cyclobacteriaceae</taxon>
        <taxon>Cecembia</taxon>
    </lineage>
</organism>
<accession>A0A2P8E1Q7</accession>
<name>A0A2P8E1Q7_9BACT</name>
<comment type="caution">
    <text evidence="1">The sequence shown here is derived from an EMBL/GenBank/DDBJ whole genome shotgun (WGS) entry which is preliminary data.</text>
</comment>
<dbReference type="AlphaFoldDB" id="A0A2P8E1Q7"/>
<evidence type="ECO:0008006" key="3">
    <source>
        <dbReference type="Google" id="ProtNLM"/>
    </source>
</evidence>
<evidence type="ECO:0000313" key="2">
    <source>
        <dbReference type="Proteomes" id="UP000240708"/>
    </source>
</evidence>
<dbReference type="OrthoDB" id="714016at2"/>
<dbReference type="EMBL" id="PYGF01000007">
    <property type="protein sequence ID" value="PSL03410.1"/>
    <property type="molecule type" value="Genomic_DNA"/>
</dbReference>